<feature type="transmembrane region" description="Helical" evidence="2">
    <location>
        <begin position="471"/>
        <end position="491"/>
    </location>
</feature>
<organism evidence="3 4">
    <name type="scientific">Paenibacillus agricola</name>
    <dbReference type="NCBI Taxonomy" id="2716264"/>
    <lineage>
        <taxon>Bacteria</taxon>
        <taxon>Bacillati</taxon>
        <taxon>Bacillota</taxon>
        <taxon>Bacilli</taxon>
        <taxon>Bacillales</taxon>
        <taxon>Paenibacillaceae</taxon>
        <taxon>Paenibacillus</taxon>
    </lineage>
</organism>
<evidence type="ECO:0000313" key="3">
    <source>
        <dbReference type="EMBL" id="NHN34894.1"/>
    </source>
</evidence>
<feature type="compositionally biased region" description="Low complexity" evidence="1">
    <location>
        <begin position="897"/>
        <end position="925"/>
    </location>
</feature>
<comment type="caution">
    <text evidence="3">The sequence shown here is derived from an EMBL/GenBank/DDBJ whole genome shotgun (WGS) entry which is preliminary data.</text>
</comment>
<feature type="transmembrane region" description="Helical" evidence="2">
    <location>
        <begin position="348"/>
        <end position="366"/>
    </location>
</feature>
<dbReference type="RefSeq" id="WP_166156702.1">
    <property type="nucleotide sequence ID" value="NZ_JAAOIW010000023.1"/>
</dbReference>
<feature type="transmembrane region" description="Helical" evidence="2">
    <location>
        <begin position="437"/>
        <end position="459"/>
    </location>
</feature>
<protein>
    <recommendedName>
        <fullName evidence="5">TrbL/VirB6 plasmid conjugal transfer protein</fullName>
    </recommendedName>
</protein>
<keyword evidence="4" id="KW-1185">Reference proteome</keyword>
<keyword evidence="2" id="KW-0812">Transmembrane</keyword>
<dbReference type="EMBL" id="JAAOIW010000023">
    <property type="protein sequence ID" value="NHN34894.1"/>
    <property type="molecule type" value="Genomic_DNA"/>
</dbReference>
<feature type="transmembrane region" description="Helical" evidence="2">
    <location>
        <begin position="498"/>
        <end position="520"/>
    </location>
</feature>
<feature type="region of interest" description="Disordered" evidence="1">
    <location>
        <begin position="559"/>
        <end position="581"/>
    </location>
</feature>
<gene>
    <name evidence="3" type="ORF">G9U52_34695</name>
</gene>
<evidence type="ECO:0000256" key="1">
    <source>
        <dbReference type="SAM" id="MobiDB-lite"/>
    </source>
</evidence>
<name>A0ABX0JHT6_9BACL</name>
<evidence type="ECO:0000313" key="4">
    <source>
        <dbReference type="Proteomes" id="UP001165962"/>
    </source>
</evidence>
<accession>A0ABX0JHT6</accession>
<sequence length="1013" mass="110311">MRRIIFLIVIVSFVLQSFFLFPTNSYAAATYTLYTPVVSPAINGKDEDGNFDNKVTRIWDPNDKEMSLKLNAALGQLISAVIEERDKCESWSIFSKDNVCWNSWAKVSQKAAALSNYGVIFHGEILTLSTRPFQKYTYDDFLAYPDSVTESMLGSGIKFDIPQFLKKPDSLLEYVTDPARVRTESELAKFQTVTKRIETVPTIPTNGGKFNPQYGVLGSKMEEYNNKIVNNIVEEPGLGESFLSEMMNNFANGIFNLFDMKDITLLIFGKDLAADDEAQSTTGCFQYNCRADQVYGVFEQGFFQAINVLYSLFDNYMPYPLVILLMLFGFHMAFFSGSQEGRSRTKDYAMSFLIGLISLKFGSHLWDVVFTINSYSTDIVWNGLIDNGVHIDTFLHMVWGNVGMIGFVANKTIIASILALLATFMTALMNYQYALRVFILGALLISFPIVCVLSIFPAFRHSQQIWWQELISYTFMDTAHALALGLFFLALQFQGAMSIWLFIAYFVGMPTIVSLFRQLIGIESHGSGFKGAAANGLGAMSGISSVMALSGMFRPNGGRNQGNDQSSLGNSEMGDTSNSPLIPNNKQGVFGSIANNGLLRGAVSASAGFAGAVASTAITGNPIIGHSIGASLGRVLTGGLGGLGKGMDGLMASASHDDGIGAGMESRYLSGEGGSLNNSLVQMGWGAERFINAVSGGSAFEDAPARKEAIEQHQEQYANSVNEMNQLKPQVDSAKAHFQELKSQYGEGSQWYKDNSTESSRPALPEQHKDFSNAEVNYKAAQAQLYAVKLGHDNSMDFKTAEANFNHAKDEFMEQQGLYGPGSQWFKDNTGEVPYTIPPEKPAELVKAEQQYQNVNARYEAAKSKAFESKGILTDRSQLKQYIADNYPSGNGGTSGGASSSPPSEGGASGEPPSEPQGNGPVDNNGGVGGGGSDESQGGFTPIQSVNGAPTNNSQNSNFDEDLWNDYIGQRNSQNNATELPAANNTVRDKVTELVKSLESDDNNEPSRTRGRL</sequence>
<evidence type="ECO:0008006" key="5">
    <source>
        <dbReference type="Google" id="ProtNLM"/>
    </source>
</evidence>
<feature type="compositionally biased region" description="Polar residues" evidence="1">
    <location>
        <begin position="561"/>
        <end position="581"/>
    </location>
</feature>
<feature type="transmembrane region" description="Helical" evidence="2">
    <location>
        <begin position="404"/>
        <end position="425"/>
    </location>
</feature>
<feature type="transmembrane region" description="Helical" evidence="2">
    <location>
        <begin position="316"/>
        <end position="336"/>
    </location>
</feature>
<keyword evidence="2" id="KW-1133">Transmembrane helix</keyword>
<feature type="region of interest" description="Disordered" evidence="1">
    <location>
        <begin position="884"/>
        <end position="962"/>
    </location>
</feature>
<proteinExistence type="predicted"/>
<keyword evidence="2" id="KW-0472">Membrane</keyword>
<evidence type="ECO:0000256" key="2">
    <source>
        <dbReference type="SAM" id="Phobius"/>
    </source>
</evidence>
<feature type="compositionally biased region" description="Polar residues" evidence="1">
    <location>
        <begin position="942"/>
        <end position="958"/>
    </location>
</feature>
<dbReference type="Proteomes" id="UP001165962">
    <property type="component" value="Unassembled WGS sequence"/>
</dbReference>
<reference evidence="3" key="1">
    <citation type="submission" date="2020-03" db="EMBL/GenBank/DDBJ databases">
        <title>Draft sequencing of Paenibacilllus sp. S3N08.</title>
        <authorList>
            <person name="Kim D.-U."/>
        </authorList>
    </citation>
    <scope>NUCLEOTIDE SEQUENCE</scope>
    <source>
        <strain evidence="3">S3N08</strain>
    </source>
</reference>